<evidence type="ECO:0000256" key="1">
    <source>
        <dbReference type="SAM" id="MobiDB-lite"/>
    </source>
</evidence>
<evidence type="ECO:0000313" key="2">
    <source>
        <dbReference type="EMBL" id="ONM00775.1"/>
    </source>
</evidence>
<name>A0A1D6KBU4_MAIZE</name>
<organism evidence="2">
    <name type="scientific">Zea mays</name>
    <name type="common">Maize</name>
    <dbReference type="NCBI Taxonomy" id="4577"/>
    <lineage>
        <taxon>Eukaryota</taxon>
        <taxon>Viridiplantae</taxon>
        <taxon>Streptophyta</taxon>
        <taxon>Embryophyta</taxon>
        <taxon>Tracheophyta</taxon>
        <taxon>Spermatophyta</taxon>
        <taxon>Magnoliopsida</taxon>
        <taxon>Liliopsida</taxon>
        <taxon>Poales</taxon>
        <taxon>Poaceae</taxon>
        <taxon>PACMAD clade</taxon>
        <taxon>Panicoideae</taxon>
        <taxon>Andropogonodae</taxon>
        <taxon>Andropogoneae</taxon>
        <taxon>Tripsacinae</taxon>
        <taxon>Zea</taxon>
    </lineage>
</organism>
<accession>A0A1D6KBU4</accession>
<dbReference type="EMBL" id="CM007647">
    <property type="protein sequence ID" value="ONM00776.1"/>
    <property type="molecule type" value="Genomic_DNA"/>
</dbReference>
<dbReference type="AlphaFoldDB" id="A0A1D6KBU4"/>
<sequence length="78" mass="9016">MAPFPKPSTHCSRRDPARSTHGFLPRLARCLLLRPRMHYATVVVHLPRPRMHPSPRHANHSLLCPRDRHRIGFGGVQR</sequence>
<dbReference type="PaxDb" id="4577-GRMZM2G004041_P01"/>
<feature type="region of interest" description="Disordered" evidence="1">
    <location>
        <begin position="1"/>
        <end position="20"/>
    </location>
</feature>
<proteinExistence type="predicted"/>
<reference evidence="2" key="1">
    <citation type="submission" date="2015-12" db="EMBL/GenBank/DDBJ databases">
        <title>Update maize B73 reference genome by single molecule sequencing technologies.</title>
        <authorList>
            <consortium name="Maize Genome Sequencing Project"/>
            <person name="Ware D."/>
        </authorList>
    </citation>
    <scope>NUCLEOTIDE SEQUENCE [LARGE SCALE GENOMIC DNA]</scope>
    <source>
        <tissue evidence="2">Seedling</tissue>
    </source>
</reference>
<dbReference type="EMBL" id="CM007647">
    <property type="protein sequence ID" value="ONM00775.1"/>
    <property type="molecule type" value="Genomic_DNA"/>
</dbReference>
<protein>
    <submittedName>
        <fullName evidence="2">Fcf2 pre-rRNA processing protein</fullName>
    </submittedName>
</protein>
<gene>
    <name evidence="2" type="ORF">ZEAMMB73_Zm00001d030306</name>
</gene>